<name>A0ABU6M7B6_9ACTN</name>
<gene>
    <name evidence="2" type="ORF">RFN57_35580</name>
</gene>
<comment type="caution">
    <text evidence="2">The sequence shown here is derived from an EMBL/GenBank/DDBJ whole genome shotgun (WGS) entry which is preliminary data.</text>
</comment>
<feature type="compositionally biased region" description="Pro residues" evidence="1">
    <location>
        <begin position="88"/>
        <end position="102"/>
    </location>
</feature>
<evidence type="ECO:0000313" key="2">
    <source>
        <dbReference type="EMBL" id="MEC7057569.1"/>
    </source>
</evidence>
<accession>A0ABU6M7B6</accession>
<dbReference type="RefSeq" id="WP_191845252.1">
    <property type="nucleotide sequence ID" value="NZ_BMUO01000001.1"/>
</dbReference>
<feature type="region of interest" description="Disordered" evidence="1">
    <location>
        <begin position="1"/>
        <end position="23"/>
    </location>
</feature>
<dbReference type="Gene3D" id="3.30.460.10">
    <property type="entry name" value="Beta Polymerase, domain 2"/>
    <property type="match status" value="1"/>
</dbReference>
<protein>
    <recommendedName>
        <fullName evidence="4">Poly A polymerase head domain-containing protein</fullName>
    </recommendedName>
</protein>
<dbReference type="EMBL" id="JAYXNZ010000002">
    <property type="protein sequence ID" value="MEC7057569.1"/>
    <property type="molecule type" value="Genomic_DNA"/>
</dbReference>
<feature type="compositionally biased region" description="Low complexity" evidence="1">
    <location>
        <begin position="9"/>
        <end position="22"/>
    </location>
</feature>
<reference evidence="2 3" key="1">
    <citation type="submission" date="2024-01" db="EMBL/GenBank/DDBJ databases">
        <title>Genome analysis.</title>
        <authorList>
            <person name="Zhang K."/>
        </authorList>
    </citation>
    <scope>NUCLEOTIDE SEQUENCE [LARGE SCALE GENOMIC DNA]</scope>
    <source>
        <strain evidence="2 3">CGMCC 4.1753</strain>
    </source>
</reference>
<dbReference type="Proteomes" id="UP001353952">
    <property type="component" value="Unassembled WGS sequence"/>
</dbReference>
<feature type="region of interest" description="Disordered" evidence="1">
    <location>
        <begin position="82"/>
        <end position="109"/>
    </location>
</feature>
<dbReference type="SUPFAM" id="SSF81301">
    <property type="entry name" value="Nucleotidyltransferase"/>
    <property type="match status" value="1"/>
</dbReference>
<proteinExistence type="predicted"/>
<dbReference type="InterPro" id="IPR043519">
    <property type="entry name" value="NT_sf"/>
</dbReference>
<evidence type="ECO:0000313" key="3">
    <source>
        <dbReference type="Proteomes" id="UP001353952"/>
    </source>
</evidence>
<sequence>MTTTDDVEGAATADAAQDTGCDCGRDCPPYSPAQEIKEVRAPNGPVMAGDVVGGDRVVGFAYVPPQTGTPAGPPHDRLLTEGDGALVSPPPRPVPALRPPGPGDERLPHDRLPEQFVVPAARRSRCLPAAVRDLLEDGSAPWSRVLPPLARTVREARHELWLSGGAPRELLSRRGRDAVRDLDLTGTAPAGHFAQLARRTLEEDGETYELRTPVSPDTLVCTVLDDDESTPLLEYRGLGVGGFAFPATGTDLVADSRQRDFTVNSVLYDFERHLVLDPSERGLPHLKEDERVLAPVAPSSDPRIQAALALRAVKFLVRWEADGRVDMDELRAWTEEFPDDLAGRVRERGDQAWAQLLALHHECLGGVEADRQTAVASTLGPSVERLLRTLLGSPE</sequence>
<organism evidence="2 3">
    <name type="scientific">Streptomyces violaceochromogenes</name>
    <dbReference type="NCBI Taxonomy" id="67377"/>
    <lineage>
        <taxon>Bacteria</taxon>
        <taxon>Bacillati</taxon>
        <taxon>Actinomycetota</taxon>
        <taxon>Actinomycetes</taxon>
        <taxon>Kitasatosporales</taxon>
        <taxon>Streptomycetaceae</taxon>
        <taxon>Streptomyces</taxon>
    </lineage>
</organism>
<evidence type="ECO:0008006" key="4">
    <source>
        <dbReference type="Google" id="ProtNLM"/>
    </source>
</evidence>
<keyword evidence="3" id="KW-1185">Reference proteome</keyword>
<evidence type="ECO:0000256" key="1">
    <source>
        <dbReference type="SAM" id="MobiDB-lite"/>
    </source>
</evidence>